<dbReference type="InterPro" id="IPR007829">
    <property type="entry name" value="TM2"/>
</dbReference>
<feature type="domain" description="TM2" evidence="6">
    <location>
        <begin position="9"/>
        <end position="47"/>
    </location>
</feature>
<gene>
    <name evidence="7" type="ORF">DFR42_104293</name>
</gene>
<keyword evidence="8" id="KW-1185">Reference proteome</keyword>
<dbReference type="GO" id="GO:0016020">
    <property type="term" value="C:membrane"/>
    <property type="evidence" value="ECO:0007669"/>
    <property type="project" value="UniProtKB-SubCell"/>
</dbReference>
<evidence type="ECO:0000256" key="5">
    <source>
        <dbReference type="SAM" id="Phobius"/>
    </source>
</evidence>
<evidence type="ECO:0000256" key="2">
    <source>
        <dbReference type="ARBA" id="ARBA00022692"/>
    </source>
</evidence>
<dbReference type="Proteomes" id="UP000247792">
    <property type="component" value="Unassembled WGS sequence"/>
</dbReference>
<dbReference type="RefSeq" id="WP_110255823.1">
    <property type="nucleotide sequence ID" value="NZ_QJKB01000004.1"/>
</dbReference>
<feature type="transmembrane region" description="Helical" evidence="5">
    <location>
        <begin position="39"/>
        <end position="57"/>
    </location>
</feature>
<feature type="transmembrane region" description="Helical" evidence="5">
    <location>
        <begin position="63"/>
        <end position="86"/>
    </location>
</feature>
<evidence type="ECO:0000256" key="4">
    <source>
        <dbReference type="ARBA" id="ARBA00023136"/>
    </source>
</evidence>
<evidence type="ECO:0000256" key="3">
    <source>
        <dbReference type="ARBA" id="ARBA00022989"/>
    </source>
</evidence>
<dbReference type="OrthoDB" id="8702870at2"/>
<keyword evidence="4 5" id="KW-0472">Membrane</keyword>
<name>A0A318JSH7_9BURK</name>
<feature type="transmembrane region" description="Helical" evidence="5">
    <location>
        <begin position="107"/>
        <end position="129"/>
    </location>
</feature>
<dbReference type="Pfam" id="PF05154">
    <property type="entry name" value="TM2"/>
    <property type="match status" value="1"/>
</dbReference>
<keyword evidence="3 5" id="KW-1133">Transmembrane helix</keyword>
<comment type="subcellular location">
    <subcellularLocation>
        <location evidence="1">Membrane</location>
        <topology evidence="1">Multi-pass membrane protein</topology>
    </subcellularLocation>
</comment>
<organism evidence="7 8">
    <name type="scientific">Undibacterium pigrum</name>
    <dbReference type="NCBI Taxonomy" id="401470"/>
    <lineage>
        <taxon>Bacteria</taxon>
        <taxon>Pseudomonadati</taxon>
        <taxon>Pseudomonadota</taxon>
        <taxon>Betaproteobacteria</taxon>
        <taxon>Burkholderiales</taxon>
        <taxon>Oxalobacteraceae</taxon>
        <taxon>Undibacterium</taxon>
    </lineage>
</organism>
<evidence type="ECO:0000313" key="8">
    <source>
        <dbReference type="Proteomes" id="UP000247792"/>
    </source>
</evidence>
<keyword evidence="2 5" id="KW-0812">Transmembrane</keyword>
<proteinExistence type="predicted"/>
<dbReference type="AlphaFoldDB" id="A0A318JSH7"/>
<evidence type="ECO:0000313" key="7">
    <source>
        <dbReference type="EMBL" id="PXX43292.1"/>
    </source>
</evidence>
<evidence type="ECO:0000256" key="1">
    <source>
        <dbReference type="ARBA" id="ARBA00004141"/>
    </source>
</evidence>
<accession>A0A318JSH7</accession>
<feature type="transmembrane region" description="Helical" evidence="5">
    <location>
        <begin position="14"/>
        <end position="32"/>
    </location>
</feature>
<dbReference type="EMBL" id="QJKB01000004">
    <property type="protein sequence ID" value="PXX43292.1"/>
    <property type="molecule type" value="Genomic_DNA"/>
</dbReference>
<evidence type="ECO:0000259" key="6">
    <source>
        <dbReference type="Pfam" id="PF05154"/>
    </source>
</evidence>
<sequence>MTLTDTTPHKNKTLATFLAAVFGAIGLHRFYLVGKKDKWGWLHFITLPLSMMVHYFYFGKPEIVQYGFLLLSFLIAILEALVLGLTPDEKWDARHNSKSGKTSESNWPLALLLVLTLGVGAFVLIAAIARTFDLLYTGGAYG</sequence>
<protein>
    <submittedName>
        <fullName evidence="7">TM2 domain-containing protein</fullName>
    </submittedName>
</protein>
<reference evidence="7 8" key="1">
    <citation type="submission" date="2018-05" db="EMBL/GenBank/DDBJ databases">
        <title>Genomic Encyclopedia of Type Strains, Phase IV (KMG-IV): sequencing the most valuable type-strain genomes for metagenomic binning, comparative biology and taxonomic classification.</title>
        <authorList>
            <person name="Goeker M."/>
        </authorList>
    </citation>
    <scope>NUCLEOTIDE SEQUENCE [LARGE SCALE GENOMIC DNA]</scope>
    <source>
        <strain evidence="7 8">DSM 19792</strain>
    </source>
</reference>
<comment type="caution">
    <text evidence="7">The sequence shown here is derived from an EMBL/GenBank/DDBJ whole genome shotgun (WGS) entry which is preliminary data.</text>
</comment>